<keyword evidence="2 3" id="KW-0802">TPR repeat</keyword>
<feature type="region of interest" description="Disordered" evidence="4">
    <location>
        <begin position="70"/>
        <end position="104"/>
    </location>
</feature>
<dbReference type="Proteomes" id="UP000676336">
    <property type="component" value="Unassembled WGS sequence"/>
</dbReference>
<dbReference type="Proteomes" id="UP000681720">
    <property type="component" value="Unassembled WGS sequence"/>
</dbReference>
<dbReference type="Pfam" id="PF13424">
    <property type="entry name" value="TPR_12"/>
    <property type="match status" value="2"/>
</dbReference>
<dbReference type="Proteomes" id="UP000663824">
    <property type="component" value="Unassembled WGS sequence"/>
</dbReference>
<dbReference type="Proteomes" id="UP000663855">
    <property type="component" value="Unassembled WGS sequence"/>
</dbReference>
<comment type="caution">
    <text evidence="7">The sequence shown here is derived from an EMBL/GenBank/DDBJ whole genome shotgun (WGS) entry which is preliminary data.</text>
</comment>
<feature type="repeat" description="TPR" evidence="3">
    <location>
        <begin position="961"/>
        <end position="994"/>
    </location>
</feature>
<evidence type="ECO:0000313" key="9">
    <source>
        <dbReference type="EMBL" id="CAF3780964.1"/>
    </source>
</evidence>
<feature type="compositionally biased region" description="Polar residues" evidence="4">
    <location>
        <begin position="338"/>
        <end position="360"/>
    </location>
</feature>
<dbReference type="Proteomes" id="UP000663834">
    <property type="component" value="Unassembled WGS sequence"/>
</dbReference>
<dbReference type="PANTHER" id="PTHR45641">
    <property type="entry name" value="TETRATRICOPEPTIDE REPEAT PROTEIN (AFU_ORTHOLOGUE AFUA_6G03870)"/>
    <property type="match status" value="1"/>
</dbReference>
<feature type="repeat" description="TPR" evidence="3">
    <location>
        <begin position="1003"/>
        <end position="1036"/>
    </location>
</feature>
<dbReference type="OrthoDB" id="19588at2759"/>
<evidence type="ECO:0000313" key="6">
    <source>
        <dbReference type="EMBL" id="CAF1209646.1"/>
    </source>
</evidence>
<evidence type="ECO:0000256" key="1">
    <source>
        <dbReference type="ARBA" id="ARBA00022737"/>
    </source>
</evidence>
<keyword evidence="1" id="KW-0677">Repeat</keyword>
<dbReference type="SMART" id="SM00028">
    <property type="entry name" value="TPR"/>
    <property type="match status" value="5"/>
</dbReference>
<evidence type="ECO:0000313" key="7">
    <source>
        <dbReference type="EMBL" id="CAF1919515.1"/>
    </source>
</evidence>
<feature type="repeat" description="TPR" evidence="3">
    <location>
        <begin position="1045"/>
        <end position="1078"/>
    </location>
</feature>
<dbReference type="Proteomes" id="UP000681967">
    <property type="component" value="Unassembled WGS sequence"/>
</dbReference>
<organism evidence="7 11">
    <name type="scientific">Rotaria magnacalcarata</name>
    <dbReference type="NCBI Taxonomy" id="392030"/>
    <lineage>
        <taxon>Eukaryota</taxon>
        <taxon>Metazoa</taxon>
        <taxon>Spiralia</taxon>
        <taxon>Gnathifera</taxon>
        <taxon>Rotifera</taxon>
        <taxon>Eurotatoria</taxon>
        <taxon>Bdelloidea</taxon>
        <taxon>Philodinida</taxon>
        <taxon>Philodinidae</taxon>
        <taxon>Rotaria</taxon>
    </lineage>
</organism>
<evidence type="ECO:0000313" key="8">
    <source>
        <dbReference type="EMBL" id="CAF3761293.1"/>
    </source>
</evidence>
<evidence type="ECO:0000256" key="4">
    <source>
        <dbReference type="SAM" id="MobiDB-lite"/>
    </source>
</evidence>
<evidence type="ECO:0000313" key="10">
    <source>
        <dbReference type="EMBL" id="CAF3860016.1"/>
    </source>
</evidence>
<evidence type="ECO:0000256" key="3">
    <source>
        <dbReference type="PROSITE-ProRule" id="PRU00339"/>
    </source>
</evidence>
<dbReference type="InterPro" id="IPR019734">
    <property type="entry name" value="TPR_rpt"/>
</dbReference>
<dbReference type="PANTHER" id="PTHR45641:SF1">
    <property type="entry name" value="AAA+ ATPASE DOMAIN-CONTAINING PROTEIN"/>
    <property type="match status" value="1"/>
</dbReference>
<sequence length="1150" mass="133353">MDYYSFERRHRRRRRHRSTSFHEIASDDSDDDIEQEIIDRAMEIERSREKSLRRQLEYIVHYVKKLERRRHERQRMRSVEHNVMSTSPSHRRNSDSHSHWDSSSERFYQTNDSSYAETRIRSRSKLRKMASYQITMNYRGIQSQRHGDEIMVLQENIIIFKGFLRPQETFTFKFKRHYRQLNVKLEFFINELCECCLTINCERKQINEQNEFFQLETIQSNESNEKFQTNDEEQLSSETEKSSPIDYCRRRRHHSNSLNAPTTNGRKRAQWHNGDYDRHKSKTQPHSLSLSISRDENNTSRENSYVKKISQNNPSPLQTLVTEQCQSAHEEITKNKQSKPSSTQASSKLASESSPRTISTNEKKATIRHIISSDNDDQNQTLQENVTKKASYGPPQLSTLGRSDSESISDELTNTLKQDDEKPSTDTIKRSESLSEKKDTNEDEENNDASGFLGFLQLLQSMSGGGIHVSSSNDDGDDIQSLLARLGIVRQTNSRKKSIHSTPRLIGNTENFLLVYLNSTIPEDSLVMEFRSLVNYLKIFDDVDDCIAFINNISNEKIIFIVSDALGDPVVSRIQDLQQLFAVYVLCQTEEQADSWSTNQPKIRGISVDINQILAQIKVDIQNDEESILPFTYILTAVNAKNESSFVKNQILKEILLDSDEMNEAKKELIEFGRVEYADNNEQLKCIEQFENEYRKENTIEFFRKENFLYKMLNRGFRIPEVDILFKLRLFIQNLHNFIILSSTNSTIKTVYRSQFLTNNELDTIKKCVDGGFIAFSNFFIASISYPEQKITSSSSLTDNQQDSYGEEIIFRIDISNSNHFMSYDNQILVTFGLVTRVENIEKDKNGKAIINLKTVNADDHQLESIIEPMRKETRAPHPSLRVVKLFMELEQYAEAIQLGQVLLVDSPNARKDPLLALARIYHSLGTTLYEKEEYDQALYVIKKSHDLYLRFLPDDAPQLSPTWNNMGSIYLRQGKTDLALEYHEKALSIQLKSPSPDLPSIISYSNNIGGVYLKLERYDEALVHFKRALQIEEQTLPKNHPELAGTYHRIGGVYFRQNNYEKALEFYDKTLEIELASLPDNHPTVAVTYHNRGTAFEGLGKLEEAIESAEKAVERLLKTLPKEHPQVRMNQAYVDRLKQKLWVKQLFTS</sequence>
<feature type="region of interest" description="Disordered" evidence="4">
    <location>
        <begin position="223"/>
        <end position="363"/>
    </location>
</feature>
<evidence type="ECO:0000313" key="5">
    <source>
        <dbReference type="EMBL" id="CAF0993584.1"/>
    </source>
</evidence>
<protein>
    <submittedName>
        <fullName evidence="7">Uncharacterized protein</fullName>
    </submittedName>
</protein>
<feature type="compositionally biased region" description="Polar residues" evidence="4">
    <location>
        <begin position="309"/>
        <end position="327"/>
    </location>
</feature>
<evidence type="ECO:0000313" key="11">
    <source>
        <dbReference type="Proteomes" id="UP000663824"/>
    </source>
</evidence>
<feature type="region of interest" description="Disordered" evidence="4">
    <location>
        <begin position="386"/>
        <end position="448"/>
    </location>
</feature>
<feature type="compositionally biased region" description="Basic residues" evidence="4">
    <location>
        <begin position="8"/>
        <end position="19"/>
    </location>
</feature>
<dbReference type="PROSITE" id="PS50293">
    <property type="entry name" value="TPR_REGION"/>
    <property type="match status" value="1"/>
</dbReference>
<dbReference type="EMBL" id="CAJOBH010000112">
    <property type="protein sequence ID" value="CAF3761293.1"/>
    <property type="molecule type" value="Genomic_DNA"/>
</dbReference>
<dbReference type="EMBL" id="CAJOBJ010001069">
    <property type="protein sequence ID" value="CAF3860016.1"/>
    <property type="molecule type" value="Genomic_DNA"/>
</dbReference>
<evidence type="ECO:0000256" key="2">
    <source>
        <dbReference type="ARBA" id="ARBA00022803"/>
    </source>
</evidence>
<dbReference type="EMBL" id="CAJNOW010000023">
    <property type="protein sequence ID" value="CAF1209646.1"/>
    <property type="molecule type" value="Genomic_DNA"/>
</dbReference>
<gene>
    <name evidence="8" type="ORF">BYL167_LOCUS877</name>
    <name evidence="5" type="ORF">CJN711_LOCUS1980</name>
    <name evidence="10" type="ORF">GIL414_LOCUS4440</name>
    <name evidence="6" type="ORF">KQP761_LOCUS265</name>
    <name evidence="7" type="ORF">MBJ925_LOCUS1715</name>
    <name evidence="9" type="ORF">SMN809_LOCUS132</name>
</gene>
<dbReference type="SUPFAM" id="SSF48452">
    <property type="entry name" value="TPR-like"/>
    <property type="match status" value="1"/>
</dbReference>
<dbReference type="EMBL" id="CAJOBI010000011">
    <property type="protein sequence ID" value="CAF3780964.1"/>
    <property type="molecule type" value="Genomic_DNA"/>
</dbReference>
<dbReference type="PROSITE" id="PS50005">
    <property type="entry name" value="TPR"/>
    <property type="match status" value="3"/>
</dbReference>
<feature type="compositionally biased region" description="Basic and acidic residues" evidence="4">
    <location>
        <begin position="417"/>
        <end position="440"/>
    </location>
</feature>
<dbReference type="EMBL" id="CAJNOV010000125">
    <property type="protein sequence ID" value="CAF0993584.1"/>
    <property type="molecule type" value="Genomic_DNA"/>
</dbReference>
<feature type="compositionally biased region" description="Basic and acidic residues" evidence="4">
    <location>
        <begin position="92"/>
        <end position="104"/>
    </location>
</feature>
<dbReference type="AlphaFoldDB" id="A0A816KE57"/>
<reference evidence="7" key="1">
    <citation type="submission" date="2021-02" db="EMBL/GenBank/DDBJ databases">
        <authorList>
            <person name="Nowell W R."/>
        </authorList>
    </citation>
    <scope>NUCLEOTIDE SEQUENCE</scope>
</reference>
<dbReference type="EMBL" id="CAJNRE010000110">
    <property type="protein sequence ID" value="CAF1919515.1"/>
    <property type="molecule type" value="Genomic_DNA"/>
</dbReference>
<dbReference type="Pfam" id="PF13374">
    <property type="entry name" value="TPR_10"/>
    <property type="match status" value="1"/>
</dbReference>
<accession>A0A816KE57</accession>
<feature type="region of interest" description="Disordered" evidence="4">
    <location>
        <begin position="1"/>
        <end position="21"/>
    </location>
</feature>
<proteinExistence type="predicted"/>
<name>A0A816KE57_9BILA</name>
<dbReference type="Gene3D" id="1.25.40.10">
    <property type="entry name" value="Tetratricopeptide repeat domain"/>
    <property type="match status" value="2"/>
</dbReference>
<dbReference type="InterPro" id="IPR011990">
    <property type="entry name" value="TPR-like_helical_dom_sf"/>
</dbReference>